<dbReference type="GeneID" id="26638956"/>
<dbReference type="EMBL" id="KR052482">
    <property type="protein sequence ID" value="AKF13484.1"/>
    <property type="molecule type" value="Genomic_DNA"/>
</dbReference>
<evidence type="ECO:0000313" key="1">
    <source>
        <dbReference type="EMBL" id="AKF13484.1"/>
    </source>
</evidence>
<sequence length="104" mass="12987">MSKTYRNRHRVTHYTCEAKFKARMWRSPWTGECSPFYDENDWERYGRDKSFDYGRRKRYRAVTNEEIRNQNRIDIHRIMKDPENYDDMTFADKKNGKPHIWSIW</sequence>
<name>A0A0F6WCM2_9CAUD</name>
<dbReference type="RefSeq" id="YP_009212461.1">
    <property type="nucleotide sequence ID" value="NC_028945.1"/>
</dbReference>
<accession>A0A0F6WCM2</accession>
<dbReference type="Proteomes" id="UP000202958">
    <property type="component" value="Segment"/>
</dbReference>
<keyword evidence="2" id="KW-1185">Reference proteome</keyword>
<proteinExistence type="predicted"/>
<gene>
    <name evidence="1" type="ORF">PHIN3_221</name>
</gene>
<protein>
    <submittedName>
        <fullName evidence="1">Uncharacterized protein</fullName>
    </submittedName>
</protein>
<dbReference type="KEGG" id="vg:26638956"/>
<evidence type="ECO:0000313" key="2">
    <source>
        <dbReference type="Proteomes" id="UP000202958"/>
    </source>
</evidence>
<organism evidence="1 2">
    <name type="scientific">Sinorhizobium phage phiN3</name>
    <dbReference type="NCBI Taxonomy" id="1647405"/>
    <lineage>
        <taxon>Viruses</taxon>
        <taxon>Duplodnaviria</taxon>
        <taxon>Heunggongvirae</taxon>
        <taxon>Uroviricota</taxon>
        <taxon>Caudoviricetes</taxon>
        <taxon>Emdodecavirus</taxon>
        <taxon>Emdodecavirus N3</taxon>
    </lineage>
</organism>
<reference evidence="1 2" key="1">
    <citation type="submission" date="2015-04" db="EMBL/GenBank/DDBJ databases">
        <authorList>
            <person name="Hodson T.S."/>
            <person name="Hyde J.R."/>
            <person name="Schouten J.T."/>
            <person name="Crockett J.T."/>
            <person name="Smith T.A."/>
            <person name="Merrill B.D."/>
            <person name="Crook M.B."/>
            <person name="Griffitts J.S."/>
            <person name="Burnett S.H."/>
            <person name="Grose J.H."/>
            <person name="Breakwell D.P."/>
        </authorList>
    </citation>
    <scope>NUCLEOTIDE SEQUENCE [LARGE SCALE GENOMIC DNA]</scope>
</reference>